<dbReference type="EMBL" id="CAFBLW010000002">
    <property type="protein sequence ID" value="CAB4866240.1"/>
    <property type="molecule type" value="Genomic_DNA"/>
</dbReference>
<dbReference type="AlphaFoldDB" id="A0A6J7D9D8"/>
<accession>A0A6J7D9D8</accession>
<name>A0A6J7D9D8_9ZZZZ</name>
<evidence type="ECO:0000313" key="10">
    <source>
        <dbReference type="EMBL" id="CAB4866240.1"/>
    </source>
</evidence>
<dbReference type="PROSITE" id="PS00167">
    <property type="entry name" value="TRP_SYNTHASE_ALPHA"/>
    <property type="match status" value="1"/>
</dbReference>
<comment type="catalytic activity">
    <reaction evidence="9">
        <text>(1S,2R)-1-C-(indol-3-yl)glycerol 3-phosphate + L-serine = D-glyceraldehyde 3-phosphate + L-tryptophan + H2O</text>
        <dbReference type="Rhea" id="RHEA:10532"/>
        <dbReference type="ChEBI" id="CHEBI:15377"/>
        <dbReference type="ChEBI" id="CHEBI:33384"/>
        <dbReference type="ChEBI" id="CHEBI:57912"/>
        <dbReference type="ChEBI" id="CHEBI:58866"/>
        <dbReference type="ChEBI" id="CHEBI:59776"/>
        <dbReference type="EC" id="4.2.1.20"/>
    </reaction>
</comment>
<dbReference type="PANTHER" id="PTHR43406">
    <property type="entry name" value="TRYPTOPHAN SYNTHASE, ALPHA CHAIN"/>
    <property type="match status" value="1"/>
</dbReference>
<dbReference type="SUPFAM" id="SSF51366">
    <property type="entry name" value="Ribulose-phoshate binding barrel"/>
    <property type="match status" value="1"/>
</dbReference>
<organism evidence="10">
    <name type="scientific">freshwater metagenome</name>
    <dbReference type="NCBI Taxonomy" id="449393"/>
    <lineage>
        <taxon>unclassified sequences</taxon>
        <taxon>metagenomes</taxon>
        <taxon>ecological metagenomes</taxon>
    </lineage>
</organism>
<keyword evidence="5" id="KW-0028">Amino-acid biosynthesis</keyword>
<dbReference type="InterPro" id="IPR018204">
    <property type="entry name" value="Trp_synthase_alpha_AS"/>
</dbReference>
<protein>
    <recommendedName>
        <fullName evidence="4">tryptophan synthase</fullName>
        <ecNumber evidence="4">4.2.1.20</ecNumber>
    </recommendedName>
</protein>
<dbReference type="CDD" id="cd04724">
    <property type="entry name" value="Tryptophan_synthase_alpha"/>
    <property type="match status" value="1"/>
</dbReference>
<keyword evidence="7" id="KW-0057">Aromatic amino acid biosynthesis</keyword>
<dbReference type="UniPathway" id="UPA00035">
    <property type="reaction ID" value="UER00044"/>
</dbReference>
<evidence type="ECO:0000256" key="9">
    <source>
        <dbReference type="ARBA" id="ARBA00049047"/>
    </source>
</evidence>
<dbReference type="EC" id="4.2.1.20" evidence="4"/>
<comment type="pathway">
    <text evidence="2">Amino-acid biosynthesis; L-tryptophan biosynthesis; L-tryptophan from chorismate: step 5/5.</text>
</comment>
<dbReference type="InterPro" id="IPR002028">
    <property type="entry name" value="Trp_synthase_suA"/>
</dbReference>
<keyword evidence="8" id="KW-0456">Lyase</keyword>
<gene>
    <name evidence="10" type="ORF">UFOPK3461_00065</name>
</gene>
<comment type="function">
    <text evidence="1">The alpha subunit is responsible for the aldol cleavage of indoleglycerol phosphate to indole and glyceraldehyde 3-phosphate.</text>
</comment>
<keyword evidence="6" id="KW-0822">Tryptophan biosynthesis</keyword>
<evidence type="ECO:0000256" key="5">
    <source>
        <dbReference type="ARBA" id="ARBA00022605"/>
    </source>
</evidence>
<evidence type="ECO:0000256" key="6">
    <source>
        <dbReference type="ARBA" id="ARBA00022822"/>
    </source>
</evidence>
<dbReference type="InterPro" id="IPR011060">
    <property type="entry name" value="RibuloseP-bd_barrel"/>
</dbReference>
<evidence type="ECO:0000256" key="4">
    <source>
        <dbReference type="ARBA" id="ARBA00012043"/>
    </source>
</evidence>
<dbReference type="HAMAP" id="MF_00131">
    <property type="entry name" value="Trp_synth_alpha"/>
    <property type="match status" value="1"/>
</dbReference>
<evidence type="ECO:0000256" key="7">
    <source>
        <dbReference type="ARBA" id="ARBA00023141"/>
    </source>
</evidence>
<evidence type="ECO:0000256" key="3">
    <source>
        <dbReference type="ARBA" id="ARBA00011270"/>
    </source>
</evidence>
<dbReference type="InterPro" id="IPR013785">
    <property type="entry name" value="Aldolase_TIM"/>
</dbReference>
<evidence type="ECO:0000256" key="8">
    <source>
        <dbReference type="ARBA" id="ARBA00023239"/>
    </source>
</evidence>
<evidence type="ECO:0000256" key="2">
    <source>
        <dbReference type="ARBA" id="ARBA00004733"/>
    </source>
</evidence>
<proteinExistence type="inferred from homology"/>
<dbReference type="GO" id="GO:0005829">
    <property type="term" value="C:cytosol"/>
    <property type="evidence" value="ECO:0007669"/>
    <property type="project" value="TreeGrafter"/>
</dbReference>
<dbReference type="GO" id="GO:0004834">
    <property type="term" value="F:tryptophan synthase activity"/>
    <property type="evidence" value="ECO:0007669"/>
    <property type="project" value="UniProtKB-EC"/>
</dbReference>
<dbReference type="Pfam" id="PF00290">
    <property type="entry name" value="Trp_syntA"/>
    <property type="match status" value="1"/>
</dbReference>
<evidence type="ECO:0000256" key="1">
    <source>
        <dbReference type="ARBA" id="ARBA00003365"/>
    </source>
</evidence>
<sequence>MPTALDELFIKVRAENRAALIAYVPAGFPTLQGCKKVIKAFVDGGVDAIEIGFPYSDPVMDGPTIQAAATKSLEQGTSASDVLDALKTATDLGVAAVVMTYWNPIERFGVDAFAQAIADNGGSGVITPDLTIEESERWITATDSASINRIYVVAPSTTDARLPLVTKQCGGFIYAASLMGVTGTRAAVSSGAPDLVARIKKVSNLPISVGLGVSTREQAKSVAGYADGVIVGSAFINKLLDAPDEESGLEEVKKLTQELAKGVREGR</sequence>
<comment type="subunit">
    <text evidence="3">Tetramer of two alpha and two beta chains.</text>
</comment>
<dbReference type="NCBIfam" id="TIGR00262">
    <property type="entry name" value="trpA"/>
    <property type="match status" value="1"/>
</dbReference>
<dbReference type="FunFam" id="3.20.20.70:FF:000037">
    <property type="entry name" value="Tryptophan synthase alpha chain"/>
    <property type="match status" value="1"/>
</dbReference>
<dbReference type="Gene3D" id="3.20.20.70">
    <property type="entry name" value="Aldolase class I"/>
    <property type="match status" value="1"/>
</dbReference>
<reference evidence="10" key="1">
    <citation type="submission" date="2020-05" db="EMBL/GenBank/DDBJ databases">
        <authorList>
            <person name="Chiriac C."/>
            <person name="Salcher M."/>
            <person name="Ghai R."/>
            <person name="Kavagutti S V."/>
        </authorList>
    </citation>
    <scope>NUCLEOTIDE SEQUENCE</scope>
</reference>
<dbReference type="PANTHER" id="PTHR43406:SF1">
    <property type="entry name" value="TRYPTOPHAN SYNTHASE ALPHA CHAIN, CHLOROPLASTIC"/>
    <property type="match status" value="1"/>
</dbReference>